<organism evidence="2 3">
    <name type="scientific">Hymenobacter telluris</name>
    <dbReference type="NCBI Taxonomy" id="2816474"/>
    <lineage>
        <taxon>Bacteria</taxon>
        <taxon>Pseudomonadati</taxon>
        <taxon>Bacteroidota</taxon>
        <taxon>Cytophagia</taxon>
        <taxon>Cytophagales</taxon>
        <taxon>Hymenobacteraceae</taxon>
        <taxon>Hymenobacter</taxon>
    </lineage>
</organism>
<proteinExistence type="predicted"/>
<sequence length="240" mass="28003">MKKTFLFFALLVLLAAGPALGQNRGKYNGWLQYTGTYSLNQRFDVNLGAQYRAYSGLTDKRLLLGLANLQYNLKSLPMSVAAGYMYLQLQPYSNPEQTEKFDNRENRLYQQVIVNNKLGRARLLHRYRIEERWTPGDFRLRFRYLASLRLPLGPRSLESPKWYATIKDEIRLSDQLNPFDSNRVWGGVGYILNKHLGGELLWMTQFNGGPDRSNYVAFILRHDFGWSADKPERRPRFLPQ</sequence>
<dbReference type="InterPro" id="IPR019619">
    <property type="entry name" value="DUF2490"/>
</dbReference>
<dbReference type="AlphaFoldDB" id="A0A939J932"/>
<accession>A0A939J932</accession>
<evidence type="ECO:0000313" key="3">
    <source>
        <dbReference type="Proteomes" id="UP000664144"/>
    </source>
</evidence>
<evidence type="ECO:0000313" key="2">
    <source>
        <dbReference type="EMBL" id="MBO0356636.1"/>
    </source>
</evidence>
<keyword evidence="3" id="KW-1185">Reference proteome</keyword>
<feature type="signal peptide" evidence="1">
    <location>
        <begin position="1"/>
        <end position="21"/>
    </location>
</feature>
<dbReference type="Proteomes" id="UP000664144">
    <property type="component" value="Unassembled WGS sequence"/>
</dbReference>
<gene>
    <name evidence="2" type="ORF">J0X19_01640</name>
</gene>
<evidence type="ECO:0000256" key="1">
    <source>
        <dbReference type="SAM" id="SignalP"/>
    </source>
</evidence>
<name>A0A939J932_9BACT</name>
<dbReference type="RefSeq" id="WP_206980135.1">
    <property type="nucleotide sequence ID" value="NZ_JAFLQZ010000001.1"/>
</dbReference>
<feature type="chain" id="PRO_5037276528" evidence="1">
    <location>
        <begin position="22"/>
        <end position="240"/>
    </location>
</feature>
<dbReference type="Pfam" id="PF10677">
    <property type="entry name" value="DUF2490"/>
    <property type="match status" value="1"/>
</dbReference>
<protein>
    <submittedName>
        <fullName evidence="2">DUF2490 domain-containing protein</fullName>
    </submittedName>
</protein>
<dbReference type="EMBL" id="JAFLQZ010000001">
    <property type="protein sequence ID" value="MBO0356636.1"/>
    <property type="molecule type" value="Genomic_DNA"/>
</dbReference>
<keyword evidence="1" id="KW-0732">Signal</keyword>
<reference evidence="2" key="1">
    <citation type="submission" date="2021-03" db="EMBL/GenBank/DDBJ databases">
        <authorList>
            <person name="Kim M.K."/>
        </authorList>
    </citation>
    <scope>NUCLEOTIDE SEQUENCE</scope>
    <source>
        <strain evidence="2">BT186</strain>
    </source>
</reference>
<comment type="caution">
    <text evidence="2">The sequence shown here is derived from an EMBL/GenBank/DDBJ whole genome shotgun (WGS) entry which is preliminary data.</text>
</comment>